<gene>
    <name evidence="3" type="ORF">BRCON_0262</name>
</gene>
<dbReference type="PANTHER" id="PTHR30160:SF7">
    <property type="entry name" value="ADP-HEPTOSE--LPS HEPTOSYLTRANSFERASE 2"/>
    <property type="match status" value="1"/>
</dbReference>
<proteinExistence type="predicted"/>
<accession>A0A2Z4Y237</accession>
<dbReference type="GO" id="GO:0005829">
    <property type="term" value="C:cytosol"/>
    <property type="evidence" value="ECO:0007669"/>
    <property type="project" value="TreeGrafter"/>
</dbReference>
<organism evidence="3 4">
    <name type="scientific">Sumerlaea chitinivorans</name>
    <dbReference type="NCBI Taxonomy" id="2250252"/>
    <lineage>
        <taxon>Bacteria</taxon>
        <taxon>Candidatus Sumerlaeota</taxon>
        <taxon>Candidatus Sumerlaeia</taxon>
        <taxon>Candidatus Sumerlaeales</taxon>
        <taxon>Candidatus Sumerlaeaceae</taxon>
        <taxon>Candidatus Sumerlaea</taxon>
    </lineage>
</organism>
<keyword evidence="2 3" id="KW-0808">Transferase</keyword>
<dbReference type="InterPro" id="IPR002201">
    <property type="entry name" value="Glyco_trans_9"/>
</dbReference>
<dbReference type="InterPro" id="IPR051199">
    <property type="entry name" value="LPS_LOS_Heptosyltrfase"/>
</dbReference>
<sequence length="375" mass="41091">MKILIKAPNWIGDSVMATPAIRYLRQQAPEAQLDILCRKGVAGVLQDHPDKNRLIVFDDRRPRADQIKELRKERYDAIALLPNSFRAAWFAMRLGIPHRVGFARAGRRLLLTHAIPYDRTYWQTPTPSPISRKSRKATTEPGAIGHMVEYYGRICEATLRAVGFSPTPFECDRALCNPPLILPISEAAVARVQTVLEKEALVDRPMVAVHPGGAYGGAKRWPLPKLAQAAKLVARSLGNDAVVVSAAGPAEHEMNFQLAQELDIPFLSLGEQLDLPALAALLARVRVLITNDSGVMHMGAAVGTPTVAVFGSTDWNVTAPWSRRARVVRQSPPCAPCFLRECPIDHACMLAISPELVATEAVQLIRECNEGLSNG</sequence>
<keyword evidence="1" id="KW-0328">Glycosyltransferase</keyword>
<dbReference type="EMBL" id="CP030759">
    <property type="protein sequence ID" value="AXA35039.1"/>
    <property type="molecule type" value="Genomic_DNA"/>
</dbReference>
<dbReference type="Proteomes" id="UP000262583">
    <property type="component" value="Chromosome"/>
</dbReference>
<name>A0A2Z4Y237_SUMC1</name>
<dbReference type="PANTHER" id="PTHR30160">
    <property type="entry name" value="TETRAACYLDISACCHARIDE 4'-KINASE-RELATED"/>
    <property type="match status" value="1"/>
</dbReference>
<dbReference type="CDD" id="cd03789">
    <property type="entry name" value="GT9_LPS_heptosyltransferase"/>
    <property type="match status" value="1"/>
</dbReference>
<dbReference type="Gene3D" id="3.40.50.2000">
    <property type="entry name" value="Glycogen Phosphorylase B"/>
    <property type="match status" value="2"/>
</dbReference>
<dbReference type="GO" id="GO:0009244">
    <property type="term" value="P:lipopolysaccharide core region biosynthetic process"/>
    <property type="evidence" value="ECO:0007669"/>
    <property type="project" value="TreeGrafter"/>
</dbReference>
<dbReference type="KEGG" id="schv:BRCON_0262"/>
<evidence type="ECO:0000256" key="1">
    <source>
        <dbReference type="ARBA" id="ARBA00022676"/>
    </source>
</evidence>
<evidence type="ECO:0000256" key="2">
    <source>
        <dbReference type="ARBA" id="ARBA00022679"/>
    </source>
</evidence>
<dbReference type="GO" id="GO:0008713">
    <property type="term" value="F:ADP-heptose-lipopolysaccharide heptosyltransferase activity"/>
    <property type="evidence" value="ECO:0007669"/>
    <property type="project" value="TreeGrafter"/>
</dbReference>
<evidence type="ECO:0000313" key="4">
    <source>
        <dbReference type="Proteomes" id="UP000262583"/>
    </source>
</evidence>
<reference evidence="3 4" key="1">
    <citation type="submission" date="2018-05" db="EMBL/GenBank/DDBJ databases">
        <title>A metagenomic window into the 2 km-deep terrestrial subsurface aquifer revealed taxonomically and functionally diverse microbial community comprising novel uncultured bacterial lineages.</title>
        <authorList>
            <person name="Kadnikov V.V."/>
            <person name="Mardanov A.V."/>
            <person name="Beletsky A.V."/>
            <person name="Banks D."/>
            <person name="Pimenov N.V."/>
            <person name="Frank Y.A."/>
            <person name="Karnachuk O.V."/>
            <person name="Ravin N.V."/>
        </authorList>
    </citation>
    <scope>NUCLEOTIDE SEQUENCE [LARGE SCALE GENOMIC DNA]</scope>
    <source>
        <strain evidence="3">BY</strain>
    </source>
</reference>
<protein>
    <submittedName>
        <fullName evidence="3">ADP-heptose--lipooligosaccharide heptosyltransferase II</fullName>
    </submittedName>
</protein>
<dbReference type="AlphaFoldDB" id="A0A2Z4Y237"/>
<evidence type="ECO:0000313" key="3">
    <source>
        <dbReference type="EMBL" id="AXA35039.1"/>
    </source>
</evidence>
<dbReference type="SUPFAM" id="SSF53756">
    <property type="entry name" value="UDP-Glycosyltransferase/glycogen phosphorylase"/>
    <property type="match status" value="1"/>
</dbReference>
<dbReference type="Pfam" id="PF01075">
    <property type="entry name" value="Glyco_transf_9"/>
    <property type="match status" value="1"/>
</dbReference>